<keyword evidence="7" id="KW-1185">Reference proteome</keyword>
<name>A0A1M6J4Q4_9FIRM</name>
<dbReference type="CDD" id="cd02042">
    <property type="entry name" value="ParAB_family"/>
    <property type="match status" value="1"/>
</dbReference>
<protein>
    <recommendedName>
        <fullName evidence="4">Sporulation initiation inhibitor protein Soj</fullName>
    </recommendedName>
</protein>
<evidence type="ECO:0000256" key="3">
    <source>
        <dbReference type="ARBA" id="ARBA00062323"/>
    </source>
</evidence>
<dbReference type="InterPro" id="IPR050678">
    <property type="entry name" value="DNA_Partitioning_ATPase"/>
</dbReference>
<dbReference type="InterPro" id="IPR027417">
    <property type="entry name" value="P-loop_NTPase"/>
</dbReference>
<dbReference type="RefSeq" id="WP_073028113.1">
    <property type="nucleotide sequence ID" value="NZ_FQZS01000049.1"/>
</dbReference>
<dbReference type="EMBL" id="FQZS01000049">
    <property type="protein sequence ID" value="SHJ41633.1"/>
    <property type="molecule type" value="Genomic_DNA"/>
</dbReference>
<organism evidence="6 7">
    <name type="scientific">Lutispora thermophila DSM 19022</name>
    <dbReference type="NCBI Taxonomy" id="1122184"/>
    <lineage>
        <taxon>Bacteria</taxon>
        <taxon>Bacillati</taxon>
        <taxon>Bacillota</taxon>
        <taxon>Clostridia</taxon>
        <taxon>Lutisporales</taxon>
        <taxon>Lutisporaceae</taxon>
        <taxon>Lutispora</taxon>
    </lineage>
</organism>
<dbReference type="Pfam" id="PF13614">
    <property type="entry name" value="AAA_31"/>
    <property type="match status" value="1"/>
</dbReference>
<evidence type="ECO:0000313" key="6">
    <source>
        <dbReference type="EMBL" id="SHJ41633.1"/>
    </source>
</evidence>
<evidence type="ECO:0000256" key="2">
    <source>
        <dbReference type="ARBA" id="ARBA00049360"/>
    </source>
</evidence>
<sequence>MRKIAFTNQKGGTGKSTSCINIGAILGNMGYKVLVIDLDPQGNCTQGFGLKESDIQLKPSIYDVLVNEKPIEEAIISTEYKNVDVVSSYIVLANAELELASAMSRETILQQAIIESSMDYDYILFDLPPNLGLLTLNGLAAANEVIIPVDVGVFAISGINQLVKVINMVKRKINQQLSITGILLTKVDGRTNLSKEIHSSLADIFGDKLFKNVVHINVKIAEAQKEQKPVFYYDKDCRGTIEYKLITEEIVDRVKVI</sequence>
<evidence type="ECO:0000259" key="5">
    <source>
        <dbReference type="Pfam" id="PF13614"/>
    </source>
</evidence>
<dbReference type="Proteomes" id="UP000184442">
    <property type="component" value="Unassembled WGS sequence"/>
</dbReference>
<dbReference type="Gene3D" id="3.40.50.300">
    <property type="entry name" value="P-loop containing nucleotide triphosphate hydrolases"/>
    <property type="match status" value="1"/>
</dbReference>
<comment type="subunit">
    <text evidence="3">Dimerizes in the presence of ATP but not ADP; ATP-binding is required for double-stranded (ds)DNA-binding. Interacts with DnaA.</text>
</comment>
<dbReference type="InterPro" id="IPR025669">
    <property type="entry name" value="AAA_dom"/>
</dbReference>
<dbReference type="STRING" id="1122184.SAMN02745176_03503"/>
<accession>A0A1M6J4Q4</accession>
<gene>
    <name evidence="6" type="ORF">SAMN02745176_03503</name>
</gene>
<evidence type="ECO:0000256" key="4">
    <source>
        <dbReference type="ARBA" id="ARBA00071824"/>
    </source>
</evidence>
<dbReference type="PANTHER" id="PTHR13696:SF99">
    <property type="entry name" value="COBYRINIC ACID AC-DIAMIDE SYNTHASE"/>
    <property type="match status" value="1"/>
</dbReference>
<reference evidence="6 7" key="1">
    <citation type="submission" date="2016-11" db="EMBL/GenBank/DDBJ databases">
        <authorList>
            <person name="Jaros S."/>
            <person name="Januszkiewicz K."/>
            <person name="Wedrychowicz H."/>
        </authorList>
    </citation>
    <scope>NUCLEOTIDE SEQUENCE [LARGE SCALE GENOMIC DNA]</scope>
    <source>
        <strain evidence="6 7">DSM 19022</strain>
    </source>
</reference>
<feature type="domain" description="AAA" evidence="5">
    <location>
        <begin position="1"/>
        <end position="179"/>
    </location>
</feature>
<dbReference type="FunFam" id="3.40.50.300:FF:000285">
    <property type="entry name" value="Sporulation initiation inhibitor Soj"/>
    <property type="match status" value="1"/>
</dbReference>
<dbReference type="PANTHER" id="PTHR13696">
    <property type="entry name" value="P-LOOP CONTAINING NUCLEOSIDE TRIPHOSPHATE HYDROLASE"/>
    <property type="match status" value="1"/>
</dbReference>
<evidence type="ECO:0000256" key="1">
    <source>
        <dbReference type="ARBA" id="ARBA00006976"/>
    </source>
</evidence>
<proteinExistence type="inferred from homology"/>
<comment type="similarity">
    <text evidence="1">Belongs to the ParA family.</text>
</comment>
<comment type="catalytic activity">
    <reaction evidence="2">
        <text>ATP + H2O = ADP + phosphate + H(+)</text>
        <dbReference type="Rhea" id="RHEA:13065"/>
        <dbReference type="ChEBI" id="CHEBI:15377"/>
        <dbReference type="ChEBI" id="CHEBI:15378"/>
        <dbReference type="ChEBI" id="CHEBI:30616"/>
        <dbReference type="ChEBI" id="CHEBI:43474"/>
        <dbReference type="ChEBI" id="CHEBI:456216"/>
    </reaction>
</comment>
<evidence type="ECO:0000313" key="7">
    <source>
        <dbReference type="Proteomes" id="UP000184442"/>
    </source>
</evidence>
<dbReference type="SUPFAM" id="SSF52540">
    <property type="entry name" value="P-loop containing nucleoside triphosphate hydrolases"/>
    <property type="match status" value="1"/>
</dbReference>
<dbReference type="AlphaFoldDB" id="A0A1M6J4Q4"/>